<keyword evidence="13" id="KW-1185">Reference proteome</keyword>
<evidence type="ECO:0000259" key="11">
    <source>
        <dbReference type="PROSITE" id="PS50011"/>
    </source>
</evidence>
<keyword evidence="4" id="KW-0547">Nucleotide-binding</keyword>
<comment type="caution">
    <text evidence="12">The sequence shown here is derived from an EMBL/GenBank/DDBJ whole genome shotgun (WGS) entry which is preliminary data.</text>
</comment>
<evidence type="ECO:0000256" key="7">
    <source>
        <dbReference type="ARBA" id="ARBA00047899"/>
    </source>
</evidence>
<dbReference type="GO" id="GO:0005524">
    <property type="term" value="F:ATP binding"/>
    <property type="evidence" value="ECO:0007669"/>
    <property type="project" value="UniProtKB-KW"/>
</dbReference>
<evidence type="ECO:0000256" key="10">
    <source>
        <dbReference type="SAM" id="Phobius"/>
    </source>
</evidence>
<keyword evidence="10" id="KW-0812">Transmembrane</keyword>
<dbReference type="Gene3D" id="3.30.200.20">
    <property type="entry name" value="Phosphorylase Kinase, domain 1"/>
    <property type="match status" value="1"/>
</dbReference>
<feature type="transmembrane region" description="Helical" evidence="10">
    <location>
        <begin position="358"/>
        <end position="380"/>
    </location>
</feature>
<dbReference type="InterPro" id="IPR000719">
    <property type="entry name" value="Prot_kinase_dom"/>
</dbReference>
<feature type="compositionally biased region" description="Low complexity" evidence="9">
    <location>
        <begin position="411"/>
        <end position="456"/>
    </location>
</feature>
<reference evidence="12 13" key="1">
    <citation type="submission" date="2020-08" db="EMBL/GenBank/DDBJ databases">
        <title>Sequencing the genomes of 1000 actinobacteria strains.</title>
        <authorList>
            <person name="Klenk H.-P."/>
        </authorList>
    </citation>
    <scope>NUCLEOTIDE SEQUENCE [LARGE SCALE GENOMIC DNA]</scope>
    <source>
        <strain evidence="12 13">DSM 43149</strain>
    </source>
</reference>
<dbReference type="FunFam" id="3.30.200.20:FF:000035">
    <property type="entry name" value="Serine/threonine protein kinase Stk1"/>
    <property type="match status" value="1"/>
</dbReference>
<dbReference type="Proteomes" id="UP000578112">
    <property type="component" value="Unassembled WGS sequence"/>
</dbReference>
<dbReference type="PROSITE" id="PS50011">
    <property type="entry name" value="PROTEIN_KINASE_DOM"/>
    <property type="match status" value="1"/>
</dbReference>
<evidence type="ECO:0000256" key="1">
    <source>
        <dbReference type="ARBA" id="ARBA00012513"/>
    </source>
</evidence>
<keyword evidence="3 12" id="KW-0808">Transferase</keyword>
<comment type="catalytic activity">
    <reaction evidence="7">
        <text>L-threonyl-[protein] + ATP = O-phospho-L-threonyl-[protein] + ADP + H(+)</text>
        <dbReference type="Rhea" id="RHEA:46608"/>
        <dbReference type="Rhea" id="RHEA-COMP:11060"/>
        <dbReference type="Rhea" id="RHEA-COMP:11605"/>
        <dbReference type="ChEBI" id="CHEBI:15378"/>
        <dbReference type="ChEBI" id="CHEBI:30013"/>
        <dbReference type="ChEBI" id="CHEBI:30616"/>
        <dbReference type="ChEBI" id="CHEBI:61977"/>
        <dbReference type="ChEBI" id="CHEBI:456216"/>
        <dbReference type="EC" id="2.7.11.1"/>
    </reaction>
</comment>
<evidence type="ECO:0000256" key="8">
    <source>
        <dbReference type="ARBA" id="ARBA00048679"/>
    </source>
</evidence>
<evidence type="ECO:0000256" key="6">
    <source>
        <dbReference type="ARBA" id="ARBA00022840"/>
    </source>
</evidence>
<protein>
    <recommendedName>
        <fullName evidence="1">non-specific serine/threonine protein kinase</fullName>
        <ecNumber evidence="1">2.7.11.1</ecNumber>
    </recommendedName>
</protein>
<feature type="compositionally biased region" description="Low complexity" evidence="9">
    <location>
        <begin position="463"/>
        <end position="478"/>
    </location>
</feature>
<dbReference type="CDD" id="cd14014">
    <property type="entry name" value="STKc_PknB_like"/>
    <property type="match status" value="1"/>
</dbReference>
<evidence type="ECO:0000256" key="9">
    <source>
        <dbReference type="SAM" id="MobiDB-lite"/>
    </source>
</evidence>
<sequence length="493" mass="51237">MLSSGSLLDNRYRLDERIATGGMGDVWRGTDVVLGRTIAVKVLRTAMLADPEFAARFYGEARMMAAFRHPGVVEVYDYSAGDAHDEDNCAYLVMAYVDGEPLSTRLKEQGRLGVAETMSIVAQAGDALHAAHENGTVHRDVKPGNLIVKPNGTVILVDFGVARSAAVTSVTGLNAIVGTALYMAPEQVAKGNVTPATDVYALGAVAYHCIAGHPPFDGDNALQVALRHLEDDPEPLPANVVPPAVRELISRAMSKHPDDRFANAAEFADAALAASGSLDWRGQTSASITGTTLRRPSMLAPTSAGTTLGASMTGTALTRPMSPAAPGRILPGQRNLLEAAPAAPETFPRRRGRSWNELAVLLTVIGLFVVAGGLALAIAMQRTGADSGPSDKGVVPVAPSVDPEESEEPVEPTVAPTRNQNQPNGNNPRSNRTTPPSKTASATASATTSATPTADPTSPPATEPTSTTPPTTPATTEPTKPPEGEGAGNLTAN</sequence>
<evidence type="ECO:0000313" key="13">
    <source>
        <dbReference type="Proteomes" id="UP000578112"/>
    </source>
</evidence>
<feature type="domain" description="Protein kinase" evidence="11">
    <location>
        <begin position="12"/>
        <end position="272"/>
    </location>
</feature>
<evidence type="ECO:0000256" key="4">
    <source>
        <dbReference type="ARBA" id="ARBA00022741"/>
    </source>
</evidence>
<name>A0A7W7I3G9_9ACTN</name>
<accession>A0A7W7I3G9</accession>
<keyword evidence="6" id="KW-0067">ATP-binding</keyword>
<comment type="catalytic activity">
    <reaction evidence="8">
        <text>L-seryl-[protein] + ATP = O-phospho-L-seryl-[protein] + ADP + H(+)</text>
        <dbReference type="Rhea" id="RHEA:17989"/>
        <dbReference type="Rhea" id="RHEA-COMP:9863"/>
        <dbReference type="Rhea" id="RHEA-COMP:11604"/>
        <dbReference type="ChEBI" id="CHEBI:15378"/>
        <dbReference type="ChEBI" id="CHEBI:29999"/>
        <dbReference type="ChEBI" id="CHEBI:30616"/>
        <dbReference type="ChEBI" id="CHEBI:83421"/>
        <dbReference type="ChEBI" id="CHEBI:456216"/>
        <dbReference type="EC" id="2.7.11.1"/>
    </reaction>
</comment>
<dbReference type="SMART" id="SM00220">
    <property type="entry name" value="S_TKc"/>
    <property type="match status" value="1"/>
</dbReference>
<dbReference type="Pfam" id="PF00069">
    <property type="entry name" value="Pkinase"/>
    <property type="match status" value="1"/>
</dbReference>
<dbReference type="InterPro" id="IPR011009">
    <property type="entry name" value="Kinase-like_dom_sf"/>
</dbReference>
<evidence type="ECO:0000256" key="3">
    <source>
        <dbReference type="ARBA" id="ARBA00022679"/>
    </source>
</evidence>
<feature type="compositionally biased region" description="Polar residues" evidence="9">
    <location>
        <begin position="303"/>
        <end position="316"/>
    </location>
</feature>
<keyword evidence="2" id="KW-0723">Serine/threonine-protein kinase</keyword>
<dbReference type="SUPFAM" id="SSF56112">
    <property type="entry name" value="Protein kinase-like (PK-like)"/>
    <property type="match status" value="1"/>
</dbReference>
<keyword evidence="10" id="KW-0472">Membrane</keyword>
<evidence type="ECO:0000313" key="12">
    <source>
        <dbReference type="EMBL" id="MBB4765733.1"/>
    </source>
</evidence>
<gene>
    <name evidence="12" type="ORF">BJ971_006289</name>
</gene>
<dbReference type="Gene3D" id="1.10.510.10">
    <property type="entry name" value="Transferase(Phosphotransferase) domain 1"/>
    <property type="match status" value="1"/>
</dbReference>
<proteinExistence type="predicted"/>
<dbReference type="EC" id="2.7.11.1" evidence="1"/>
<dbReference type="PANTHER" id="PTHR43289:SF6">
    <property type="entry name" value="SERINE_THREONINE-PROTEIN KINASE NEKL-3"/>
    <property type="match status" value="1"/>
</dbReference>
<keyword evidence="10" id="KW-1133">Transmembrane helix</keyword>
<feature type="region of interest" description="Disordered" evidence="9">
    <location>
        <begin position="384"/>
        <end position="493"/>
    </location>
</feature>
<organism evidence="12 13">
    <name type="scientific">Actinoplanes digitatis</name>
    <dbReference type="NCBI Taxonomy" id="1868"/>
    <lineage>
        <taxon>Bacteria</taxon>
        <taxon>Bacillati</taxon>
        <taxon>Actinomycetota</taxon>
        <taxon>Actinomycetes</taxon>
        <taxon>Micromonosporales</taxon>
        <taxon>Micromonosporaceae</taxon>
        <taxon>Actinoplanes</taxon>
    </lineage>
</organism>
<evidence type="ECO:0000256" key="5">
    <source>
        <dbReference type="ARBA" id="ARBA00022777"/>
    </source>
</evidence>
<dbReference type="FunFam" id="1.10.510.10:FF:000021">
    <property type="entry name" value="Serine/threonine protein kinase"/>
    <property type="match status" value="1"/>
</dbReference>
<dbReference type="GO" id="GO:0004674">
    <property type="term" value="F:protein serine/threonine kinase activity"/>
    <property type="evidence" value="ECO:0007669"/>
    <property type="project" value="UniProtKB-KW"/>
</dbReference>
<feature type="region of interest" description="Disordered" evidence="9">
    <location>
        <begin position="297"/>
        <end position="329"/>
    </location>
</feature>
<dbReference type="GO" id="GO:0045717">
    <property type="term" value="P:negative regulation of fatty acid biosynthetic process"/>
    <property type="evidence" value="ECO:0007669"/>
    <property type="project" value="UniProtKB-ARBA"/>
</dbReference>
<dbReference type="RefSeq" id="WP_184996748.1">
    <property type="nucleotide sequence ID" value="NZ_BOMK01000098.1"/>
</dbReference>
<keyword evidence="5 12" id="KW-0418">Kinase</keyword>
<dbReference type="AlphaFoldDB" id="A0A7W7I3G9"/>
<dbReference type="EMBL" id="JACHNH010000001">
    <property type="protein sequence ID" value="MBB4765733.1"/>
    <property type="molecule type" value="Genomic_DNA"/>
</dbReference>
<dbReference type="PANTHER" id="PTHR43289">
    <property type="entry name" value="MITOGEN-ACTIVATED PROTEIN KINASE KINASE KINASE 20-RELATED"/>
    <property type="match status" value="1"/>
</dbReference>
<evidence type="ECO:0000256" key="2">
    <source>
        <dbReference type="ARBA" id="ARBA00022527"/>
    </source>
</evidence>